<dbReference type="AlphaFoldDB" id="A0A368TUT5"/>
<reference evidence="2 3" key="1">
    <citation type="submission" date="2018-07" db="EMBL/GenBank/DDBJ databases">
        <title>Halomonas montanilacus sp. nov., isolated from Lake Pengyan on Tibetan Plateau.</title>
        <authorList>
            <person name="Lu H."/>
            <person name="Xing P."/>
            <person name="Wu Q."/>
        </authorList>
    </citation>
    <scope>NUCLEOTIDE SEQUENCE [LARGE SCALE GENOMIC DNA]</scope>
    <source>
        <strain evidence="2 3">PYC7W</strain>
    </source>
</reference>
<dbReference type="Pfam" id="PF11072">
    <property type="entry name" value="DUF2859"/>
    <property type="match status" value="1"/>
</dbReference>
<feature type="signal peptide" evidence="1">
    <location>
        <begin position="1"/>
        <end position="22"/>
    </location>
</feature>
<gene>
    <name evidence="2" type="ORF">DU505_18915</name>
</gene>
<dbReference type="RefSeq" id="WP_114480528.1">
    <property type="nucleotide sequence ID" value="NZ_QPII01000019.1"/>
</dbReference>
<dbReference type="InterPro" id="IPR021300">
    <property type="entry name" value="Integr_conj_element_PFL4695"/>
</dbReference>
<accession>A0A368TUT5</accession>
<dbReference type="EMBL" id="QPII01000019">
    <property type="protein sequence ID" value="RCV86903.1"/>
    <property type="molecule type" value="Genomic_DNA"/>
</dbReference>
<dbReference type="OrthoDB" id="8560395at2"/>
<keyword evidence="1" id="KW-0732">Signal</keyword>
<protein>
    <submittedName>
        <fullName evidence="2">Integrating conjugative element protein</fullName>
    </submittedName>
</protein>
<comment type="caution">
    <text evidence="2">The sequence shown here is derived from an EMBL/GenBank/DDBJ whole genome shotgun (WGS) entry which is preliminary data.</text>
</comment>
<feature type="chain" id="PRO_5016687271" evidence="1">
    <location>
        <begin position="23"/>
        <end position="183"/>
    </location>
</feature>
<proteinExistence type="predicted"/>
<dbReference type="NCBIfam" id="TIGR03765">
    <property type="entry name" value="ICE_PFL_4695"/>
    <property type="match status" value="1"/>
</dbReference>
<evidence type="ECO:0000256" key="1">
    <source>
        <dbReference type="SAM" id="SignalP"/>
    </source>
</evidence>
<sequence>MKTPLIAMVGLVASTAVLSGHAQQPPRPPGLPELTVVADRGGEPARPYYVAIGMAGVDEEDGYVSEPSAPVSIGERDMLPVDSGTLSPGRVQPRSLDLPPGMTPFFLVGADDLSVEWLKQRRAILREMNAVGLVVQVSDLEKLEQLRAVGQGLELRPVSADDLAGRLGLSHYPVLITADIIEQ</sequence>
<name>A0A368TUT5_9GAMM</name>
<evidence type="ECO:0000313" key="3">
    <source>
        <dbReference type="Proteomes" id="UP000252405"/>
    </source>
</evidence>
<organism evidence="2 3">
    <name type="scientific">Billgrantia montanilacus</name>
    <dbReference type="NCBI Taxonomy" id="2282305"/>
    <lineage>
        <taxon>Bacteria</taxon>
        <taxon>Pseudomonadati</taxon>
        <taxon>Pseudomonadota</taxon>
        <taxon>Gammaproteobacteria</taxon>
        <taxon>Oceanospirillales</taxon>
        <taxon>Halomonadaceae</taxon>
        <taxon>Billgrantia</taxon>
    </lineage>
</organism>
<evidence type="ECO:0000313" key="2">
    <source>
        <dbReference type="EMBL" id="RCV86903.1"/>
    </source>
</evidence>
<keyword evidence="3" id="KW-1185">Reference proteome</keyword>
<dbReference type="Proteomes" id="UP000252405">
    <property type="component" value="Unassembled WGS sequence"/>
</dbReference>